<dbReference type="AlphaFoldDB" id="A0A6A5YJ26"/>
<dbReference type="Proteomes" id="UP000799770">
    <property type="component" value="Unassembled WGS sequence"/>
</dbReference>
<keyword evidence="3" id="KW-1185">Reference proteome</keyword>
<feature type="signal peptide" evidence="1">
    <location>
        <begin position="1"/>
        <end position="18"/>
    </location>
</feature>
<feature type="chain" id="PRO_5025618513" description="Prokaryotic phospholipase A2-domain-containing protein" evidence="1">
    <location>
        <begin position="19"/>
        <end position="261"/>
    </location>
</feature>
<evidence type="ECO:0000313" key="2">
    <source>
        <dbReference type="EMBL" id="KAF2106990.1"/>
    </source>
</evidence>
<name>A0A6A5YJ26_9PLEO</name>
<accession>A0A6A5YJ26</accession>
<reference evidence="2" key="1">
    <citation type="journal article" date="2020" name="Stud. Mycol.">
        <title>101 Dothideomycetes genomes: a test case for predicting lifestyles and emergence of pathogens.</title>
        <authorList>
            <person name="Haridas S."/>
            <person name="Albert R."/>
            <person name="Binder M."/>
            <person name="Bloem J."/>
            <person name="Labutti K."/>
            <person name="Salamov A."/>
            <person name="Andreopoulos B."/>
            <person name="Baker S."/>
            <person name="Barry K."/>
            <person name="Bills G."/>
            <person name="Bluhm B."/>
            <person name="Cannon C."/>
            <person name="Castanera R."/>
            <person name="Culley D."/>
            <person name="Daum C."/>
            <person name="Ezra D."/>
            <person name="Gonzalez J."/>
            <person name="Henrissat B."/>
            <person name="Kuo A."/>
            <person name="Liang C."/>
            <person name="Lipzen A."/>
            <person name="Lutzoni F."/>
            <person name="Magnuson J."/>
            <person name="Mondo S."/>
            <person name="Nolan M."/>
            <person name="Ohm R."/>
            <person name="Pangilinan J."/>
            <person name="Park H.-J."/>
            <person name="Ramirez L."/>
            <person name="Alfaro M."/>
            <person name="Sun H."/>
            <person name="Tritt A."/>
            <person name="Yoshinaga Y."/>
            <person name="Zwiers L.-H."/>
            <person name="Turgeon B."/>
            <person name="Goodwin S."/>
            <person name="Spatafora J."/>
            <person name="Crous P."/>
            <person name="Grigoriev I."/>
        </authorList>
    </citation>
    <scope>NUCLEOTIDE SEQUENCE</scope>
    <source>
        <strain evidence="2">CBS 627.86</strain>
    </source>
</reference>
<protein>
    <recommendedName>
        <fullName evidence="4">Prokaryotic phospholipase A2-domain-containing protein</fullName>
    </recommendedName>
</protein>
<evidence type="ECO:0000313" key="3">
    <source>
        <dbReference type="Proteomes" id="UP000799770"/>
    </source>
</evidence>
<sequence length="261" mass="29104">MQLLGILAILGSTQLIAAAPVKLANSQSPADWLDMDCQGIINWVEKPEFKRWHETLCTHQTFDDKIKNEISQGKWHKECEHHAPYTFHDRCIWLPSPVMSVPPQLTCDPGDLGCLNTVPQLQTEEQELVPAGPITPEHPPTEEDHMGVIAAPAKYREPKTTGSKLYARKGYPGGPLKPPPSLSPNATDAQWDEHFRQREAYEAERSDASERVYGTTNAGGLCYWVPGPDPNYRPDPFPHWDVAAASKIEKPMSKPHRAAST</sequence>
<dbReference type="EMBL" id="ML977357">
    <property type="protein sequence ID" value="KAF2106990.1"/>
    <property type="molecule type" value="Genomic_DNA"/>
</dbReference>
<keyword evidence="1" id="KW-0732">Signal</keyword>
<evidence type="ECO:0000256" key="1">
    <source>
        <dbReference type="SAM" id="SignalP"/>
    </source>
</evidence>
<proteinExistence type="predicted"/>
<organism evidence="2 3">
    <name type="scientific">Lophiotrema nucula</name>
    <dbReference type="NCBI Taxonomy" id="690887"/>
    <lineage>
        <taxon>Eukaryota</taxon>
        <taxon>Fungi</taxon>
        <taxon>Dikarya</taxon>
        <taxon>Ascomycota</taxon>
        <taxon>Pezizomycotina</taxon>
        <taxon>Dothideomycetes</taxon>
        <taxon>Pleosporomycetidae</taxon>
        <taxon>Pleosporales</taxon>
        <taxon>Lophiotremataceae</taxon>
        <taxon>Lophiotrema</taxon>
    </lineage>
</organism>
<gene>
    <name evidence="2" type="ORF">BDV96DRAFT_654082</name>
</gene>
<evidence type="ECO:0008006" key="4">
    <source>
        <dbReference type="Google" id="ProtNLM"/>
    </source>
</evidence>